<reference evidence="8" key="3">
    <citation type="submission" date="2019-12" db="EMBL/GenBank/DDBJ databases">
        <title>Complete and Draft Genome Sequences of New Strains and Members of Some Known Species of the Genus Rathayibacter isolated from Plants.</title>
        <authorList>
            <person name="Tarlachkov S.V."/>
            <person name="Starodumova I.P."/>
            <person name="Dorofeeva L.V."/>
            <person name="Prisyazhnaya N.V."/>
            <person name="Leyn S.A."/>
            <person name="Zlamal J.E."/>
            <person name="Elane M.L."/>
            <person name="Osterman A.L."/>
            <person name="Nadler S.A."/>
            <person name="Subbotin S.A."/>
            <person name="Evtushenko L.I."/>
        </authorList>
    </citation>
    <scope>NUCLEOTIDE SEQUENCE</scope>
    <source>
        <strain evidence="8">VKM Ac-2761</strain>
    </source>
</reference>
<evidence type="ECO:0000259" key="6">
    <source>
        <dbReference type="SMART" id="SM00226"/>
    </source>
</evidence>
<dbReference type="Proteomes" id="UP000465031">
    <property type="component" value="Chromosome"/>
</dbReference>
<dbReference type="PRINTS" id="PR00719">
    <property type="entry name" value="LMWPTPASE"/>
</dbReference>
<dbReference type="GO" id="GO:0004725">
    <property type="term" value="F:protein tyrosine phosphatase activity"/>
    <property type="evidence" value="ECO:0007669"/>
    <property type="project" value="UniProtKB-EC"/>
</dbReference>
<gene>
    <name evidence="7" type="primary">ptp</name>
    <name evidence="7" type="ORF">ACH61_01439</name>
    <name evidence="8" type="ORF">GSU10_04110</name>
</gene>
<name>A0A162GHW2_9MICO</name>
<organism evidence="7 9">
    <name type="scientific">Rathayibacter tanaceti</name>
    <dbReference type="NCBI Taxonomy" id="1671680"/>
    <lineage>
        <taxon>Bacteria</taxon>
        <taxon>Bacillati</taxon>
        <taxon>Actinomycetota</taxon>
        <taxon>Actinomycetes</taxon>
        <taxon>Micrococcales</taxon>
        <taxon>Microbacteriaceae</taxon>
        <taxon>Rathayibacter</taxon>
    </lineage>
</organism>
<dbReference type="PATRIC" id="fig|1671680.3.peg.1524"/>
<evidence type="ECO:0000313" key="7">
    <source>
        <dbReference type="EMBL" id="KZX21429.1"/>
    </source>
</evidence>
<dbReference type="EC" id="3.1.3.48" evidence="7"/>
<feature type="domain" description="Phosphotyrosine protein phosphatase I" evidence="6">
    <location>
        <begin position="30"/>
        <end position="216"/>
    </location>
</feature>
<feature type="region of interest" description="Disordered" evidence="5">
    <location>
        <begin position="1"/>
        <end position="23"/>
    </location>
</feature>
<dbReference type="Gene3D" id="3.40.50.2300">
    <property type="match status" value="1"/>
</dbReference>
<reference evidence="10" key="2">
    <citation type="submission" date="2019-12" db="EMBL/GenBank/DDBJ databases">
        <title>Complete and draft genome sequences of new strains and members of some known species of the genus Rathayibacter isolated from plants.</title>
        <authorList>
            <person name="Tarlachkov S.V."/>
            <person name="Starodumova I.P."/>
            <person name="Dorofeeva L.V."/>
            <person name="Prisyazhnaya N.V."/>
            <person name="Leyn S."/>
            <person name="Zlamal J."/>
            <person name="Elan M."/>
            <person name="Osterman A.L."/>
            <person name="Nadler S."/>
            <person name="Subbotin S.A."/>
            <person name="Evtushenko L.I."/>
        </authorList>
    </citation>
    <scope>NUCLEOTIDE SEQUENCE [LARGE SCALE GENOMIC DNA]</scope>
    <source>
        <strain evidence="10">VKM Ac-2761</strain>
    </source>
</reference>
<evidence type="ECO:0000256" key="5">
    <source>
        <dbReference type="SAM" id="MobiDB-lite"/>
    </source>
</evidence>
<feature type="active site" evidence="4">
    <location>
        <position position="42"/>
    </location>
</feature>
<dbReference type="EMBL" id="LIIN01000039">
    <property type="protein sequence ID" value="KZX21429.1"/>
    <property type="molecule type" value="Genomic_DNA"/>
</dbReference>
<sequence>MMFPGDDPSRRARRGWRPDESDAASESPVFTVLSVCTGNICRSPMSEQLLRASLAEATSPEGGPLFAFTSAGVRTRDGVPMDPMSARFSVVHGGDPSAHRSSVLNETLVGGADLLLTMTREHLVDASRSFPSLLLRGFTLLEFARVLPFVLREVPLPVIEDPAARLRAVVRLAAAHRGRAPRGDGGDDIDDPIGRSEATHERVAAQIAAAVADVSRDLRALARR</sequence>
<dbReference type="Pfam" id="PF01451">
    <property type="entry name" value="LMWPc"/>
    <property type="match status" value="1"/>
</dbReference>
<reference evidence="7 9" key="1">
    <citation type="submission" date="2015-08" db="EMBL/GenBank/DDBJ databases">
        <title>Draft Genome Sequence of Rathayibacter sp. Strain VKM Ac-2596 Isolated from Leaf Gall Induced by Plant-Parasitic Nematodes.</title>
        <authorList>
            <person name="Vasilenko O.V."/>
            <person name="Starodumova I.P."/>
            <person name="Tarlachkov S.V."/>
            <person name="Dorofeeva L.V."/>
            <person name="Evtushenko L.I."/>
        </authorList>
    </citation>
    <scope>NUCLEOTIDE SEQUENCE [LARGE SCALE GENOMIC DNA]</scope>
    <source>
        <strain evidence="7 9">VKM Ac-2596</strain>
    </source>
</reference>
<comment type="similarity">
    <text evidence="1">Belongs to the low molecular weight phosphotyrosine protein phosphatase family.</text>
</comment>
<evidence type="ECO:0000256" key="2">
    <source>
        <dbReference type="ARBA" id="ARBA00022801"/>
    </source>
</evidence>
<evidence type="ECO:0000256" key="4">
    <source>
        <dbReference type="PIRSR" id="PIRSR617867-1"/>
    </source>
</evidence>
<dbReference type="InterPro" id="IPR050438">
    <property type="entry name" value="LMW_PTPase"/>
</dbReference>
<evidence type="ECO:0000256" key="3">
    <source>
        <dbReference type="ARBA" id="ARBA00022912"/>
    </source>
</evidence>
<proteinExistence type="inferred from homology"/>
<keyword evidence="9" id="KW-1185">Reference proteome</keyword>
<dbReference type="AlphaFoldDB" id="A0A162GHW2"/>
<dbReference type="SMART" id="SM00226">
    <property type="entry name" value="LMWPc"/>
    <property type="match status" value="1"/>
</dbReference>
<keyword evidence="2 7" id="KW-0378">Hydrolase</keyword>
<protein>
    <submittedName>
        <fullName evidence="8">Low molecular weight phosphatase family protein</fullName>
    </submittedName>
    <submittedName>
        <fullName evidence="7">Low molecular weight protein-tyrosine-phosphatase ptp</fullName>
        <ecNumber evidence="7">3.1.3.48</ecNumber>
    </submittedName>
</protein>
<evidence type="ECO:0000256" key="1">
    <source>
        <dbReference type="ARBA" id="ARBA00011063"/>
    </source>
</evidence>
<dbReference type="PANTHER" id="PTHR11717">
    <property type="entry name" value="LOW MOLECULAR WEIGHT PROTEIN TYROSINE PHOSPHATASE"/>
    <property type="match status" value="1"/>
</dbReference>
<dbReference type="InterPro" id="IPR017867">
    <property type="entry name" value="Tyr_phospatase_low_mol_wt"/>
</dbReference>
<accession>A0A162GHW2</accession>
<dbReference type="EMBL" id="CP047186">
    <property type="protein sequence ID" value="QHC54908.1"/>
    <property type="molecule type" value="Genomic_DNA"/>
</dbReference>
<dbReference type="PANTHER" id="PTHR11717:SF31">
    <property type="entry name" value="LOW MOLECULAR WEIGHT PROTEIN-TYROSINE-PHOSPHATASE ETP-RELATED"/>
    <property type="match status" value="1"/>
</dbReference>
<evidence type="ECO:0000313" key="9">
    <source>
        <dbReference type="Proteomes" id="UP000076717"/>
    </source>
</evidence>
<dbReference type="RefSeq" id="WP_082845077.1">
    <property type="nucleotide sequence ID" value="NZ_CP047186.1"/>
</dbReference>
<dbReference type="KEGG" id="rte:GSU10_04110"/>
<evidence type="ECO:0000313" key="10">
    <source>
        <dbReference type="Proteomes" id="UP000465031"/>
    </source>
</evidence>
<dbReference type="Proteomes" id="UP000076717">
    <property type="component" value="Unassembled WGS sequence"/>
</dbReference>
<dbReference type="SUPFAM" id="SSF52788">
    <property type="entry name" value="Phosphotyrosine protein phosphatases I"/>
    <property type="match status" value="1"/>
</dbReference>
<keyword evidence="3" id="KW-0904">Protein phosphatase</keyword>
<dbReference type="InterPro" id="IPR036196">
    <property type="entry name" value="Ptyr_pPase_sf"/>
</dbReference>
<feature type="active site" description="Nucleophile" evidence="4">
    <location>
        <position position="36"/>
    </location>
</feature>
<evidence type="ECO:0000313" key="8">
    <source>
        <dbReference type="EMBL" id="QHC54908.1"/>
    </source>
</evidence>
<dbReference type="OrthoDB" id="9784339at2"/>
<dbReference type="InterPro" id="IPR023485">
    <property type="entry name" value="Ptyr_pPase"/>
</dbReference>